<dbReference type="Pfam" id="PF17247">
    <property type="entry name" value="DUF5316"/>
    <property type="match status" value="1"/>
</dbReference>
<accession>A0A410DTA0</accession>
<keyword evidence="3" id="KW-1185">Reference proteome</keyword>
<sequence>MNKILMGCLVEMILLFISMVSNNINIFLNGSKLIVIGCLVIAMIISGVFNKDNLHSTRYESSEDRDTRLHHVSTLLFLGIPSLLSLFMLYVFIR</sequence>
<organism evidence="2 3">
    <name type="scientific">Clostridium manihotivorum</name>
    <dbReference type="NCBI Taxonomy" id="2320868"/>
    <lineage>
        <taxon>Bacteria</taxon>
        <taxon>Bacillati</taxon>
        <taxon>Bacillota</taxon>
        <taxon>Clostridia</taxon>
        <taxon>Eubacteriales</taxon>
        <taxon>Clostridiaceae</taxon>
        <taxon>Clostridium</taxon>
    </lineage>
</organism>
<evidence type="ECO:0000313" key="2">
    <source>
        <dbReference type="EMBL" id="QAA32483.1"/>
    </source>
</evidence>
<name>A0A410DTA0_9CLOT</name>
<dbReference type="EMBL" id="CP025746">
    <property type="protein sequence ID" value="QAA32483.1"/>
    <property type="molecule type" value="Genomic_DNA"/>
</dbReference>
<evidence type="ECO:0008006" key="4">
    <source>
        <dbReference type="Google" id="ProtNLM"/>
    </source>
</evidence>
<gene>
    <name evidence="2" type="ORF">C1I91_12995</name>
</gene>
<feature type="transmembrane region" description="Helical" evidence="1">
    <location>
        <begin position="71"/>
        <end position="93"/>
    </location>
</feature>
<dbReference type="InterPro" id="IPR035167">
    <property type="entry name" value="DUF5316"/>
</dbReference>
<dbReference type="KEGG" id="cmah:C1I91_12995"/>
<dbReference type="Proteomes" id="UP000286268">
    <property type="component" value="Chromosome"/>
</dbReference>
<keyword evidence="1" id="KW-0812">Transmembrane</keyword>
<keyword evidence="1" id="KW-1133">Transmembrane helix</keyword>
<feature type="transmembrane region" description="Helical" evidence="1">
    <location>
        <begin position="7"/>
        <end position="27"/>
    </location>
</feature>
<evidence type="ECO:0000313" key="3">
    <source>
        <dbReference type="Proteomes" id="UP000286268"/>
    </source>
</evidence>
<feature type="transmembrane region" description="Helical" evidence="1">
    <location>
        <begin position="33"/>
        <end position="50"/>
    </location>
</feature>
<dbReference type="AlphaFoldDB" id="A0A410DTA0"/>
<proteinExistence type="predicted"/>
<dbReference type="RefSeq" id="WP_128213271.1">
    <property type="nucleotide sequence ID" value="NZ_CP025746.1"/>
</dbReference>
<protein>
    <recommendedName>
        <fullName evidence="4">DUF5316 domain-containing protein</fullName>
    </recommendedName>
</protein>
<evidence type="ECO:0000256" key="1">
    <source>
        <dbReference type="SAM" id="Phobius"/>
    </source>
</evidence>
<keyword evidence="1" id="KW-0472">Membrane</keyword>
<reference evidence="2 3" key="1">
    <citation type="submission" date="2018-01" db="EMBL/GenBank/DDBJ databases">
        <title>Genome Sequencing and Assembly of Anaerobacter polyendosporus strain CT4.</title>
        <authorList>
            <person name="Tachaapaikoon C."/>
            <person name="Sutheeworapong S."/>
            <person name="Jenjaroenpun P."/>
            <person name="Wongsurawat T."/>
            <person name="Nookeaw I."/>
            <person name="Cheawchanlertfa P."/>
            <person name="Kosugi A."/>
            <person name="Cheevadhanarak S."/>
            <person name="Ratanakhanokchai K."/>
        </authorList>
    </citation>
    <scope>NUCLEOTIDE SEQUENCE [LARGE SCALE GENOMIC DNA]</scope>
    <source>
        <strain evidence="2 3">CT4</strain>
    </source>
</reference>